<comment type="subcellular location">
    <subcellularLocation>
        <location evidence="1">Membrane</location>
        <topology evidence="1">Multi-pass membrane protein</topology>
    </subcellularLocation>
</comment>
<keyword evidence="4 6" id="KW-0472">Membrane</keyword>
<feature type="transmembrane region" description="Helical" evidence="6">
    <location>
        <begin position="93"/>
        <end position="114"/>
    </location>
</feature>
<evidence type="ECO:0000256" key="1">
    <source>
        <dbReference type="ARBA" id="ARBA00004141"/>
    </source>
</evidence>
<evidence type="ECO:0000313" key="7">
    <source>
        <dbReference type="EMBL" id="AEO58116.1"/>
    </source>
</evidence>
<feature type="transmembrane region" description="Helical" evidence="6">
    <location>
        <begin position="181"/>
        <end position="201"/>
    </location>
</feature>
<dbReference type="STRING" id="573729.G2QC87"/>
<feature type="transmembrane region" description="Helical" evidence="6">
    <location>
        <begin position="302"/>
        <end position="324"/>
    </location>
</feature>
<dbReference type="VEuPathDB" id="FungiDB:MYCTH_2093040"/>
<dbReference type="KEGG" id="mtm:MYCTH_2093040"/>
<evidence type="ECO:0000256" key="5">
    <source>
        <dbReference type="SAM" id="MobiDB-lite"/>
    </source>
</evidence>
<name>G2QC87_THET4</name>
<dbReference type="eggNOG" id="KOG1287">
    <property type="taxonomic scope" value="Eukaryota"/>
</dbReference>
<feature type="transmembrane region" description="Helical" evidence="6">
    <location>
        <begin position="400"/>
        <end position="420"/>
    </location>
</feature>
<feature type="transmembrane region" description="Helical" evidence="6">
    <location>
        <begin position="472"/>
        <end position="490"/>
    </location>
</feature>
<keyword evidence="8" id="KW-1185">Reference proteome</keyword>
<dbReference type="InterPro" id="IPR002293">
    <property type="entry name" value="AA/rel_permease1"/>
</dbReference>
<keyword evidence="3 6" id="KW-1133">Transmembrane helix</keyword>
<feature type="region of interest" description="Disordered" evidence="5">
    <location>
        <begin position="548"/>
        <end position="573"/>
    </location>
</feature>
<dbReference type="GeneID" id="11509239"/>
<dbReference type="RefSeq" id="XP_003663361.1">
    <property type="nucleotide sequence ID" value="XM_003663313.1"/>
</dbReference>
<dbReference type="OrthoDB" id="5982228at2759"/>
<dbReference type="InterPro" id="IPR050598">
    <property type="entry name" value="AminoAcid_Transporter"/>
</dbReference>
<dbReference type="Gene3D" id="1.20.1740.10">
    <property type="entry name" value="Amino acid/polyamine transporter I"/>
    <property type="match status" value="1"/>
</dbReference>
<feature type="transmembrane region" description="Helical" evidence="6">
    <location>
        <begin position="139"/>
        <end position="161"/>
    </location>
</feature>
<dbReference type="PANTHER" id="PTHR11785">
    <property type="entry name" value="AMINO ACID TRANSPORTER"/>
    <property type="match status" value="1"/>
</dbReference>
<feature type="region of interest" description="Disordered" evidence="5">
    <location>
        <begin position="1"/>
        <end position="20"/>
    </location>
</feature>
<dbReference type="Proteomes" id="UP000007322">
    <property type="component" value="Chromosome 3"/>
</dbReference>
<organism evidence="7 8">
    <name type="scientific">Thermothelomyces thermophilus (strain ATCC 42464 / BCRC 31852 / DSM 1799)</name>
    <name type="common">Sporotrichum thermophile</name>
    <dbReference type="NCBI Taxonomy" id="573729"/>
    <lineage>
        <taxon>Eukaryota</taxon>
        <taxon>Fungi</taxon>
        <taxon>Dikarya</taxon>
        <taxon>Ascomycota</taxon>
        <taxon>Pezizomycotina</taxon>
        <taxon>Sordariomycetes</taxon>
        <taxon>Sordariomycetidae</taxon>
        <taxon>Sordariales</taxon>
        <taxon>Chaetomiaceae</taxon>
        <taxon>Thermothelomyces</taxon>
    </lineage>
</organism>
<feature type="transmembrane region" description="Helical" evidence="6">
    <location>
        <begin position="502"/>
        <end position="521"/>
    </location>
</feature>
<proteinExistence type="predicted"/>
<evidence type="ECO:0000256" key="2">
    <source>
        <dbReference type="ARBA" id="ARBA00022692"/>
    </source>
</evidence>
<gene>
    <name evidence="7" type="ORF">MYCTH_2093040</name>
</gene>
<feature type="transmembrane region" description="Helical" evidence="6">
    <location>
        <begin position="426"/>
        <end position="452"/>
    </location>
</feature>
<dbReference type="GO" id="GO:0016020">
    <property type="term" value="C:membrane"/>
    <property type="evidence" value="ECO:0007669"/>
    <property type="project" value="UniProtKB-SubCell"/>
</dbReference>
<dbReference type="PANTHER" id="PTHR11785:SF382">
    <property type="entry name" value="LOW-AFFINITY METHIONINE PERMEASE"/>
    <property type="match status" value="1"/>
</dbReference>
<dbReference type="PIRSF" id="PIRSF006060">
    <property type="entry name" value="AA_transporter"/>
    <property type="match status" value="1"/>
</dbReference>
<dbReference type="Pfam" id="PF13520">
    <property type="entry name" value="AA_permease_2"/>
    <property type="match status" value="1"/>
</dbReference>
<evidence type="ECO:0000313" key="8">
    <source>
        <dbReference type="Proteomes" id="UP000007322"/>
    </source>
</evidence>
<evidence type="ECO:0000256" key="4">
    <source>
        <dbReference type="ARBA" id="ARBA00023136"/>
    </source>
</evidence>
<dbReference type="EMBL" id="CP003004">
    <property type="protein sequence ID" value="AEO58116.1"/>
    <property type="molecule type" value="Genomic_DNA"/>
</dbReference>
<sequence>MQEPEIFEQPVVSKDPEAHPVGDDHGTYGGTVYSHGVGTTTAADDDASDYRDFVYPEDRKLGTWSTAFLIINRVVGAGIFSTPSRIIFCLDSVGAALLFWVLGGVMTFWLFVYLEYGTALPRSGGEKVYLERVYRRPKYLATCVFAVVQFVLFAISTGNCISFSSYLLRAVTQKPPEDGSWLNRGIAVATITVVCLIHAFAPRWGIWLSNGFGAFKLIMLSLLVCTGFAALAGRTVAPRPDNFSSFRGAGSSRRPDEGSDAGGAAGGYSIALLQVLYSYSGWENANYVLTEVRSAPRTLKRAAPISVSVVTALYLLANISYFAAMSKEEIGNAGVTVAAQFFENVWGKSAFVVRVMPLFIGLSALGNAFAQSFAMPRVKQELSKEGILPWSRFWASDWPFNAPTGAIFLHWIFSTIFILGSNTPDVYVFVTNIFIYSGNYIKLFLALGLVYLSFAPSERWAEQRTNFRSSPLLTIFWIVALLFVQAAPFIENDFLQNVPYYVFPTLGTSLLVIGTAYWLVWAKVLPAFGYRIQHEIVQMPDGSERVKYKRVKPKKRKKRKQGQWTRQRRRSVW</sequence>
<evidence type="ECO:0000256" key="3">
    <source>
        <dbReference type="ARBA" id="ARBA00022989"/>
    </source>
</evidence>
<dbReference type="OMA" id="FVYLEFG"/>
<feature type="transmembrane region" description="Helical" evidence="6">
    <location>
        <begin position="61"/>
        <end position="81"/>
    </location>
</feature>
<feature type="transmembrane region" description="Helical" evidence="6">
    <location>
        <begin position="351"/>
        <end position="370"/>
    </location>
</feature>
<evidence type="ECO:0000256" key="6">
    <source>
        <dbReference type="SAM" id="Phobius"/>
    </source>
</evidence>
<dbReference type="InParanoid" id="G2QC87"/>
<dbReference type="HOGENOM" id="CLU_013661_4_1_1"/>
<feature type="transmembrane region" description="Helical" evidence="6">
    <location>
        <begin position="213"/>
        <end position="237"/>
    </location>
</feature>
<reference evidence="7 8" key="1">
    <citation type="journal article" date="2011" name="Nat. Biotechnol.">
        <title>Comparative genomic analysis of the thermophilic biomass-degrading fungi Myceliophthora thermophila and Thielavia terrestris.</title>
        <authorList>
            <person name="Berka R.M."/>
            <person name="Grigoriev I.V."/>
            <person name="Otillar R."/>
            <person name="Salamov A."/>
            <person name="Grimwood J."/>
            <person name="Reid I."/>
            <person name="Ishmael N."/>
            <person name="John T."/>
            <person name="Darmond C."/>
            <person name="Moisan M.-C."/>
            <person name="Henrissat B."/>
            <person name="Coutinho P.M."/>
            <person name="Lombard V."/>
            <person name="Natvig D.O."/>
            <person name="Lindquist E."/>
            <person name="Schmutz J."/>
            <person name="Lucas S."/>
            <person name="Harris P."/>
            <person name="Powlowski J."/>
            <person name="Bellemare A."/>
            <person name="Taylor D."/>
            <person name="Butler G."/>
            <person name="de Vries R.P."/>
            <person name="Allijn I.E."/>
            <person name="van den Brink J."/>
            <person name="Ushinsky S."/>
            <person name="Storms R."/>
            <person name="Powell A.J."/>
            <person name="Paulsen I.T."/>
            <person name="Elbourne L.D.H."/>
            <person name="Baker S.E."/>
            <person name="Magnuson J."/>
            <person name="LaBoissiere S."/>
            <person name="Clutterbuck A.J."/>
            <person name="Martinez D."/>
            <person name="Wogulis M."/>
            <person name="de Leon A.L."/>
            <person name="Rey M.W."/>
            <person name="Tsang A."/>
        </authorList>
    </citation>
    <scope>NUCLEOTIDE SEQUENCE [LARGE SCALE GENOMIC DNA]</scope>
    <source>
        <strain evidence="8">ATCC 42464 / BCRC 31852 / DSM 1799</strain>
    </source>
</reference>
<dbReference type="GO" id="GO:0015179">
    <property type="term" value="F:L-amino acid transmembrane transporter activity"/>
    <property type="evidence" value="ECO:0007669"/>
    <property type="project" value="TreeGrafter"/>
</dbReference>
<protein>
    <submittedName>
        <fullName evidence="7">Uncharacterized protein</fullName>
    </submittedName>
</protein>
<dbReference type="FunFam" id="1.20.1740.10:FF:000106">
    <property type="entry name" value="Methionine transporter, putative (Eurofung)"/>
    <property type="match status" value="1"/>
</dbReference>
<dbReference type="AlphaFoldDB" id="G2QC87"/>
<accession>G2QC87</accession>
<keyword evidence="2 6" id="KW-0812">Transmembrane</keyword>